<dbReference type="RefSeq" id="WP_324693224.1">
    <property type="nucleotide sequence ID" value="NZ_JAYMYJ010000029.1"/>
</dbReference>
<name>A0ABU6CVB9_9GAMM</name>
<dbReference type="EMBL" id="JAYMYJ010000029">
    <property type="protein sequence ID" value="MEB4589998.1"/>
    <property type="molecule type" value="Genomic_DNA"/>
</dbReference>
<protein>
    <submittedName>
        <fullName evidence="1">Uncharacterized protein</fullName>
    </submittedName>
</protein>
<evidence type="ECO:0000313" key="2">
    <source>
        <dbReference type="Proteomes" id="UP001308005"/>
    </source>
</evidence>
<keyword evidence="2" id="KW-1185">Reference proteome</keyword>
<evidence type="ECO:0000313" key="1">
    <source>
        <dbReference type="EMBL" id="MEB4589998.1"/>
    </source>
</evidence>
<proteinExistence type="predicted"/>
<gene>
    <name evidence="1" type="ORF">VSS37_03310</name>
</gene>
<sequence>ADVFYATPSVATSNYMIFATCTHIKIGCQFHSLKDWLSFNDRRIAEMDGKRALKFWKLWKPILQEIAIERGWLNAETEVSEVQTES</sequence>
<accession>A0ABU6CVB9</accession>
<reference evidence="2" key="1">
    <citation type="submission" date="2023-07" db="EMBL/GenBank/DDBJ databases">
        <title>The carbon used by Thiothrix.</title>
        <authorList>
            <person name="Chen L."/>
        </authorList>
    </citation>
    <scope>NUCLEOTIDE SEQUENCE [LARGE SCALE GENOMIC DNA]</scope>
</reference>
<dbReference type="Proteomes" id="UP001308005">
    <property type="component" value="Unassembled WGS sequence"/>
</dbReference>
<feature type="non-terminal residue" evidence="1">
    <location>
        <position position="1"/>
    </location>
</feature>
<organism evidence="1 2">
    <name type="scientific">Candidatus Thiothrix phosphatis</name>
    <dbReference type="NCBI Taxonomy" id="3112415"/>
    <lineage>
        <taxon>Bacteria</taxon>
        <taxon>Pseudomonadati</taxon>
        <taxon>Pseudomonadota</taxon>
        <taxon>Gammaproteobacteria</taxon>
        <taxon>Thiotrichales</taxon>
        <taxon>Thiotrichaceae</taxon>
        <taxon>Thiothrix</taxon>
    </lineage>
</organism>
<comment type="caution">
    <text evidence="1">The sequence shown here is derived from an EMBL/GenBank/DDBJ whole genome shotgun (WGS) entry which is preliminary data.</text>
</comment>